<name>A0A0M7BAD8_9RHOB</name>
<dbReference type="InterPro" id="IPR009935">
    <property type="entry name" value="DUF1467"/>
</dbReference>
<feature type="transmembrane region" description="Helical" evidence="1">
    <location>
        <begin position="54"/>
        <end position="79"/>
    </location>
</feature>
<dbReference type="RefSeq" id="WP_055663390.1">
    <property type="nucleotide sequence ID" value="NZ_CYPR01000113.1"/>
</dbReference>
<protein>
    <submittedName>
        <fullName evidence="2">Putative secreted protein</fullName>
    </submittedName>
</protein>
<evidence type="ECO:0000256" key="1">
    <source>
        <dbReference type="SAM" id="Phobius"/>
    </source>
</evidence>
<evidence type="ECO:0000313" key="3">
    <source>
        <dbReference type="Proteomes" id="UP000049455"/>
    </source>
</evidence>
<keyword evidence="1" id="KW-0812">Transmembrane</keyword>
<keyword evidence="3" id="KW-1185">Reference proteome</keyword>
<dbReference type="AlphaFoldDB" id="A0A0M7BAD8"/>
<accession>A0A0M7BAD8</accession>
<proteinExistence type="predicted"/>
<dbReference type="OrthoDB" id="9804637at2"/>
<gene>
    <name evidence="2" type="ORF">JSE7799_01880</name>
</gene>
<dbReference type="Pfam" id="PF07330">
    <property type="entry name" value="DUF1467"/>
    <property type="match status" value="1"/>
</dbReference>
<dbReference type="STRING" id="313367.JSE7799_01880"/>
<reference evidence="2 3" key="1">
    <citation type="submission" date="2015-09" db="EMBL/GenBank/DDBJ databases">
        <authorList>
            <person name="Jackson K.R."/>
            <person name="Lunt B.L."/>
            <person name="Fisher J.N.B."/>
            <person name="Gardner A.V."/>
            <person name="Bailey M.E."/>
            <person name="Deus L.M."/>
            <person name="Earl A.S."/>
            <person name="Gibby P.D."/>
            <person name="Hartmann K.A."/>
            <person name="Liu J.E."/>
            <person name="Manci A.M."/>
            <person name="Nielsen D.A."/>
            <person name="Solomon M.B."/>
            <person name="Breakwell D.P."/>
            <person name="Burnett S.H."/>
            <person name="Grose J.H."/>
        </authorList>
    </citation>
    <scope>NUCLEOTIDE SEQUENCE [LARGE SCALE GENOMIC DNA]</scope>
    <source>
        <strain evidence="2 3">CECT 7799</strain>
    </source>
</reference>
<feature type="transmembrane region" description="Helical" evidence="1">
    <location>
        <begin position="6"/>
        <end position="26"/>
    </location>
</feature>
<keyword evidence="1" id="KW-0472">Membrane</keyword>
<evidence type="ECO:0000313" key="2">
    <source>
        <dbReference type="EMBL" id="CUH39159.1"/>
    </source>
</evidence>
<keyword evidence="1" id="KW-1133">Transmembrane helix</keyword>
<dbReference type="EMBL" id="CYPR01000113">
    <property type="protein sequence ID" value="CUH39159.1"/>
    <property type="molecule type" value="Genomic_DNA"/>
</dbReference>
<organism evidence="2 3">
    <name type="scientific">Jannaschia seosinensis</name>
    <dbReference type="NCBI Taxonomy" id="313367"/>
    <lineage>
        <taxon>Bacteria</taxon>
        <taxon>Pseudomonadati</taxon>
        <taxon>Pseudomonadota</taxon>
        <taxon>Alphaproteobacteria</taxon>
        <taxon>Rhodobacterales</taxon>
        <taxon>Roseobacteraceae</taxon>
        <taxon>Jannaschia</taxon>
    </lineage>
</organism>
<sequence>MIGFFSGFVLFAMVWAMIFLISLQIGQDTQGDRGARLHGTHASSPEKFRLGPRMLWVTVISLVLSGLLIWLILSGLITIEGLRTLTGRPAQEF</sequence>
<dbReference type="Proteomes" id="UP000049455">
    <property type="component" value="Unassembled WGS sequence"/>
</dbReference>